<evidence type="ECO:0000313" key="2">
    <source>
        <dbReference type="Proteomes" id="UP001163835"/>
    </source>
</evidence>
<keyword evidence="2" id="KW-1185">Reference proteome</keyword>
<reference evidence="1" key="1">
    <citation type="submission" date="2022-09" db="EMBL/GenBank/DDBJ databases">
        <title>A Global Phylogenomic Analysis of the Shiitake Genus Lentinula.</title>
        <authorList>
            <consortium name="DOE Joint Genome Institute"/>
            <person name="Sierra-Patev S."/>
            <person name="Min B."/>
            <person name="Naranjo-Ortiz M."/>
            <person name="Looney B."/>
            <person name="Konkel Z."/>
            <person name="Slot J.C."/>
            <person name="Sakamoto Y."/>
            <person name="Steenwyk J.L."/>
            <person name="Rokas A."/>
            <person name="Carro J."/>
            <person name="Camarero S."/>
            <person name="Ferreira P."/>
            <person name="Molpeceres G."/>
            <person name="Ruiz-Duenas F.J."/>
            <person name="Serrano A."/>
            <person name="Henrissat B."/>
            <person name="Drula E."/>
            <person name="Hughes K.W."/>
            <person name="Mata J.L."/>
            <person name="Ishikawa N.K."/>
            <person name="Vargas-Isla R."/>
            <person name="Ushijima S."/>
            <person name="Smith C.A."/>
            <person name="Ahrendt S."/>
            <person name="Andreopoulos W."/>
            <person name="He G."/>
            <person name="Labutti K."/>
            <person name="Lipzen A."/>
            <person name="Ng V."/>
            <person name="Riley R."/>
            <person name="Sandor L."/>
            <person name="Barry K."/>
            <person name="Martinez A.T."/>
            <person name="Xiao Y."/>
            <person name="Gibbons J.G."/>
            <person name="Terashima K."/>
            <person name="Grigoriev I.V."/>
            <person name="Hibbett D.S."/>
        </authorList>
    </citation>
    <scope>NUCLEOTIDE SEQUENCE</scope>
    <source>
        <strain evidence="1">TMI1499</strain>
    </source>
</reference>
<comment type="caution">
    <text evidence="1">The sequence shown here is derived from an EMBL/GenBank/DDBJ whole genome shotgun (WGS) entry which is preliminary data.</text>
</comment>
<gene>
    <name evidence="1" type="ORF">F5876DRAFT_91898</name>
</gene>
<sequence length="317" mass="36431">MNIKNAQEIQATVASIRRHKATTALHWIKGYSGIEGNERADQLANEGRQKQTPDAIDLNVDSEFKLSGAPYKFIRQKKMSTAGYRKALERPATNCSLGRIKASAQQLCKFWENIPEYETRGMCKECNATSESLEHILLECRAPGQKEIWSFAENLWAKNGMNWPDLKFDIGTILGCRLADFRNRQKKREKGKLRLFRIMILESAYLIWKLRNERVINDRPALSKLQIKNQWKWTIENRLRTDCLLTSIKFSRRMLSQKIIKATWGKVVEKTEEEKEAVMRSLIQCATDASAESISSGRQLQARCIPCRTSGRMGTTL</sequence>
<protein>
    <submittedName>
        <fullName evidence="1">Uncharacterized protein</fullName>
    </submittedName>
</protein>
<organism evidence="1 2">
    <name type="scientific">Lentinula aff. lateritia</name>
    <dbReference type="NCBI Taxonomy" id="2804960"/>
    <lineage>
        <taxon>Eukaryota</taxon>
        <taxon>Fungi</taxon>
        <taxon>Dikarya</taxon>
        <taxon>Basidiomycota</taxon>
        <taxon>Agaricomycotina</taxon>
        <taxon>Agaricomycetes</taxon>
        <taxon>Agaricomycetidae</taxon>
        <taxon>Agaricales</taxon>
        <taxon>Marasmiineae</taxon>
        <taxon>Omphalotaceae</taxon>
        <taxon>Lentinula</taxon>
    </lineage>
</organism>
<accession>A0ACC1TGF3</accession>
<name>A0ACC1TGF3_9AGAR</name>
<dbReference type="Proteomes" id="UP001163835">
    <property type="component" value="Unassembled WGS sequence"/>
</dbReference>
<dbReference type="EMBL" id="MU796694">
    <property type="protein sequence ID" value="KAJ3803829.1"/>
    <property type="molecule type" value="Genomic_DNA"/>
</dbReference>
<evidence type="ECO:0000313" key="1">
    <source>
        <dbReference type="EMBL" id="KAJ3803829.1"/>
    </source>
</evidence>
<proteinExistence type="predicted"/>